<evidence type="ECO:0000256" key="1">
    <source>
        <dbReference type="ARBA" id="ARBA00022801"/>
    </source>
</evidence>
<comment type="caution">
    <text evidence="3">The sequence shown here is derived from an EMBL/GenBank/DDBJ whole genome shotgun (WGS) entry which is preliminary data.</text>
</comment>
<protein>
    <submittedName>
        <fullName evidence="3">Alpha/beta fold hydrolase</fullName>
    </submittedName>
</protein>
<reference evidence="3 4" key="1">
    <citation type="submission" date="2020-04" db="EMBL/GenBank/DDBJ databases">
        <title>Ramlibacter sp. G-1-2-2 isolated from soil.</title>
        <authorList>
            <person name="Dahal R.H."/>
        </authorList>
    </citation>
    <scope>NUCLEOTIDE SEQUENCE [LARGE SCALE GENOMIC DNA]</scope>
    <source>
        <strain evidence="3 4">G-1-2-2</strain>
    </source>
</reference>
<dbReference type="Gene3D" id="3.40.50.1820">
    <property type="entry name" value="alpha/beta hydrolase"/>
    <property type="match status" value="1"/>
</dbReference>
<gene>
    <name evidence="3" type="ORF">HHL11_27655</name>
</gene>
<dbReference type="PANTHER" id="PTHR43798">
    <property type="entry name" value="MONOACYLGLYCEROL LIPASE"/>
    <property type="match status" value="1"/>
</dbReference>
<dbReference type="RefSeq" id="WP_169421824.1">
    <property type="nucleotide sequence ID" value="NZ_JABBFX010000003.1"/>
</dbReference>
<dbReference type="GO" id="GO:0016787">
    <property type="term" value="F:hydrolase activity"/>
    <property type="evidence" value="ECO:0007669"/>
    <property type="project" value="UniProtKB-KW"/>
</dbReference>
<evidence type="ECO:0000313" key="3">
    <source>
        <dbReference type="EMBL" id="NML47556.1"/>
    </source>
</evidence>
<organism evidence="3 4">
    <name type="scientific">Ramlibacter agri</name>
    <dbReference type="NCBI Taxonomy" id="2728837"/>
    <lineage>
        <taxon>Bacteria</taxon>
        <taxon>Pseudomonadati</taxon>
        <taxon>Pseudomonadota</taxon>
        <taxon>Betaproteobacteria</taxon>
        <taxon>Burkholderiales</taxon>
        <taxon>Comamonadaceae</taxon>
        <taxon>Ramlibacter</taxon>
    </lineage>
</organism>
<dbReference type="Proteomes" id="UP000541185">
    <property type="component" value="Unassembled WGS sequence"/>
</dbReference>
<feature type="domain" description="AB hydrolase-1" evidence="2">
    <location>
        <begin position="24"/>
        <end position="252"/>
    </location>
</feature>
<dbReference type="GO" id="GO:0016020">
    <property type="term" value="C:membrane"/>
    <property type="evidence" value="ECO:0007669"/>
    <property type="project" value="TreeGrafter"/>
</dbReference>
<name>A0A848H993_9BURK</name>
<dbReference type="AlphaFoldDB" id="A0A848H993"/>
<evidence type="ECO:0000259" key="2">
    <source>
        <dbReference type="Pfam" id="PF00561"/>
    </source>
</evidence>
<dbReference type="InterPro" id="IPR000073">
    <property type="entry name" value="AB_hydrolase_1"/>
</dbReference>
<evidence type="ECO:0000313" key="4">
    <source>
        <dbReference type="Proteomes" id="UP000541185"/>
    </source>
</evidence>
<sequence>MKPEETRTGKAGPTAYTVQGRGEPVVLVHGVGMARAVWAQQAEALARECQVVSYDMLGHGSSDVPPEGVTLADYARQLEALLDHLGIAQANVVGHSMGALVALEFALACPERTLRVAAVNAVFQRTPEQRAAVQARAAALGQEGAAATIAPTLERWFGNPVPAPLRESADLVGRLLREVNPVGYARTYELFASSDRIHEERLAGLAMPALFLTGELDANSSPAMSQAMARLAPRAQAVVLPRARHMMNVTHPLEVNGALRNFLAGKQ</sequence>
<dbReference type="Pfam" id="PF00561">
    <property type="entry name" value="Abhydrolase_1"/>
    <property type="match status" value="1"/>
</dbReference>
<dbReference type="EMBL" id="JABBFX010000003">
    <property type="protein sequence ID" value="NML47556.1"/>
    <property type="molecule type" value="Genomic_DNA"/>
</dbReference>
<keyword evidence="1 3" id="KW-0378">Hydrolase</keyword>
<dbReference type="PRINTS" id="PR00111">
    <property type="entry name" value="ABHYDROLASE"/>
</dbReference>
<dbReference type="InterPro" id="IPR029058">
    <property type="entry name" value="AB_hydrolase_fold"/>
</dbReference>
<proteinExistence type="predicted"/>
<dbReference type="SUPFAM" id="SSF53474">
    <property type="entry name" value="alpha/beta-Hydrolases"/>
    <property type="match status" value="1"/>
</dbReference>
<accession>A0A848H993</accession>
<dbReference type="PANTHER" id="PTHR43798:SF31">
    <property type="entry name" value="AB HYDROLASE SUPERFAMILY PROTEIN YCLE"/>
    <property type="match status" value="1"/>
</dbReference>
<keyword evidence="4" id="KW-1185">Reference proteome</keyword>
<dbReference type="InterPro" id="IPR050266">
    <property type="entry name" value="AB_hydrolase_sf"/>
</dbReference>